<feature type="compositionally biased region" description="Basic and acidic residues" evidence="1">
    <location>
        <begin position="367"/>
        <end position="377"/>
    </location>
</feature>
<reference evidence="2 3" key="1">
    <citation type="submission" date="2015-08" db="EMBL/GenBank/DDBJ databases">
        <title>Genome sequencing of Penicillium nordicum.</title>
        <authorList>
            <person name="Nguyen H.D."/>
            <person name="Seifert K.A."/>
        </authorList>
    </citation>
    <scope>NUCLEOTIDE SEQUENCE [LARGE SCALE GENOMIC DNA]</scope>
    <source>
        <strain evidence="2 3">DAOMC 185683</strain>
    </source>
</reference>
<dbReference type="Proteomes" id="UP000037696">
    <property type="component" value="Unassembled WGS sequence"/>
</dbReference>
<name>A0A0M8P5F1_9EURO</name>
<keyword evidence="3" id="KW-1185">Reference proteome</keyword>
<sequence>MASWPGFIRDRLSRPPSMADCYTTTRSEVCLPNISFTTTPWLKELQGGARVSTSTASEILKRSSPLPSGASAPRTASTAPIFEFSELDLVDKDYETTENEPWSPQNLRKWDEYDHSTESSVPSFQFQYPREIDEPTNWYNMLAPPPESAHDTSAKVGELIVQVLNAHEDVLAKRYQIREMRHMLRQKRDEEDDVRLVLQSKLNLITAENVHEDVAAINHTINDLQVATASYFVLENEYHRQEDELAQLEYHYNGHLERLQTIFKYQRGLLAQLEPITSDTESSSAEFSSDDGEETLPQAADYFSMVDEARILMERLSELETEYLFLVDQRELRERVGIPLDRAALNFLLSYQDERTKIETELALARHKVDSHPEHTNRSVQITEEEDNKDEEEEEEEEVMQHFMPEKPEDQTYNDPLHSSEFEDSSPFFASAHSQAVNKGSFVNRWLLHRLRHSRVEIMRFKSTPELVDLGSKGWGSDNISQMAMMLWFQEGAASVEHIRSQ</sequence>
<feature type="compositionally biased region" description="Acidic residues" evidence="1">
    <location>
        <begin position="383"/>
        <end position="398"/>
    </location>
</feature>
<feature type="region of interest" description="Disordered" evidence="1">
    <location>
        <begin position="367"/>
        <end position="398"/>
    </location>
</feature>
<feature type="region of interest" description="Disordered" evidence="1">
    <location>
        <begin position="56"/>
        <end position="77"/>
    </location>
</feature>
<protein>
    <submittedName>
        <fullName evidence="2">Uncharacterized protein</fullName>
    </submittedName>
</protein>
<dbReference type="EMBL" id="LHQQ01000071">
    <property type="protein sequence ID" value="KOS43907.1"/>
    <property type="molecule type" value="Genomic_DNA"/>
</dbReference>
<evidence type="ECO:0000313" key="3">
    <source>
        <dbReference type="Proteomes" id="UP000037696"/>
    </source>
</evidence>
<proteinExistence type="predicted"/>
<evidence type="ECO:0000313" key="2">
    <source>
        <dbReference type="EMBL" id="KOS43907.1"/>
    </source>
</evidence>
<dbReference type="STRING" id="229535.A0A0M8P5F1"/>
<dbReference type="OrthoDB" id="3553547at2759"/>
<gene>
    <name evidence="2" type="ORF">ACN38_g5194</name>
</gene>
<comment type="caution">
    <text evidence="2">The sequence shown here is derived from an EMBL/GenBank/DDBJ whole genome shotgun (WGS) entry which is preliminary data.</text>
</comment>
<organism evidence="2 3">
    <name type="scientific">Penicillium nordicum</name>
    <dbReference type="NCBI Taxonomy" id="229535"/>
    <lineage>
        <taxon>Eukaryota</taxon>
        <taxon>Fungi</taxon>
        <taxon>Dikarya</taxon>
        <taxon>Ascomycota</taxon>
        <taxon>Pezizomycotina</taxon>
        <taxon>Eurotiomycetes</taxon>
        <taxon>Eurotiomycetidae</taxon>
        <taxon>Eurotiales</taxon>
        <taxon>Aspergillaceae</taxon>
        <taxon>Penicillium</taxon>
    </lineage>
</organism>
<dbReference type="AlphaFoldDB" id="A0A0M8P5F1"/>
<accession>A0A0M8P5F1</accession>
<evidence type="ECO:0000256" key="1">
    <source>
        <dbReference type="SAM" id="MobiDB-lite"/>
    </source>
</evidence>